<dbReference type="InterPro" id="IPR036291">
    <property type="entry name" value="NAD(P)-bd_dom_sf"/>
</dbReference>
<dbReference type="AlphaFoldDB" id="A0A918MHF6"/>
<name>A0A918MHF6_9FLAO</name>
<dbReference type="InterPro" id="IPR013131">
    <property type="entry name" value="Mannitol_DH_N"/>
</dbReference>
<dbReference type="Gene3D" id="1.10.1040.10">
    <property type="entry name" value="N-(1-d-carboxylethyl)-l-norvaline Dehydrogenase, domain 2"/>
    <property type="match status" value="1"/>
</dbReference>
<dbReference type="Pfam" id="PF01232">
    <property type="entry name" value="Mannitol_dh"/>
    <property type="match status" value="1"/>
</dbReference>
<dbReference type="GO" id="GO:0009026">
    <property type="term" value="F:tagaturonate reductase activity"/>
    <property type="evidence" value="ECO:0007669"/>
    <property type="project" value="TreeGrafter"/>
</dbReference>
<feature type="domain" description="Mannitol dehydrogenase C-terminal" evidence="4">
    <location>
        <begin position="274"/>
        <end position="465"/>
    </location>
</feature>
<dbReference type="PANTHER" id="PTHR30524">
    <property type="entry name" value="MANNITOL-1-PHOSPHATE 5-DEHYDROGENASE"/>
    <property type="match status" value="1"/>
</dbReference>
<keyword evidence="6" id="KW-1185">Reference proteome</keyword>
<dbReference type="SUPFAM" id="SSF48179">
    <property type="entry name" value="6-phosphogluconate dehydrogenase C-terminal domain-like"/>
    <property type="match status" value="1"/>
</dbReference>
<keyword evidence="1" id="KW-0560">Oxidoreductase</keyword>
<dbReference type="GO" id="GO:0019592">
    <property type="term" value="P:mannitol catabolic process"/>
    <property type="evidence" value="ECO:0007669"/>
    <property type="project" value="TreeGrafter"/>
</dbReference>
<dbReference type="Pfam" id="PF08125">
    <property type="entry name" value="Mannitol_dh_C"/>
    <property type="match status" value="1"/>
</dbReference>
<sequence>MQTLNRNLIKKPTTPLPTKILQFGGGNFLRAFVDWMVQILNEKTDFNAGIAIVKPTEYGDYQELKDQGGLFTVILDGVKNGQQIQDIKRVDCVNSIINPYTEWERYLELAKDPHLRFVVSNTTEAGIKFNPEDEFQHTPPKEFPAKLTLFLYHRFQFFNQDPSKGMILLPCELIENNGLALQKAVLDYANHWELGSEFTSWIGTANHFCSSLVDRIVSGYPKDRAKDIETELGYRDPMMVSGEYYHSWVIQAPESVQKELPFSQTDLNVQFVEDLVPYREMKVRILNGAHTALVPVAYLAGARLVDEALGQPEISRFINELLLQETILTLDFPETVKQQFVSDVLDRFRNPLLKHQLISIALNSTSKFVARLLPTLKDYLALENTLPKRIVFGLAALLYFYRGNYNGEKVDLKDDPKVLSFFKECWDQYNQQNTSLEETINQILASTDIWGENLNMIPGMTEMVVGFIGSVEKQGILVALLSIQ</sequence>
<dbReference type="PANTHER" id="PTHR30524:SF0">
    <property type="entry name" value="ALTRONATE OXIDOREDUCTASE-RELATED"/>
    <property type="match status" value="1"/>
</dbReference>
<evidence type="ECO:0000313" key="5">
    <source>
        <dbReference type="EMBL" id="GGW22334.1"/>
    </source>
</evidence>
<proteinExistence type="predicted"/>
<dbReference type="Gene3D" id="3.40.50.720">
    <property type="entry name" value="NAD(P)-binding Rossmann-like Domain"/>
    <property type="match status" value="1"/>
</dbReference>
<comment type="caution">
    <text evidence="5">The sequence shown here is derived from an EMBL/GenBank/DDBJ whole genome shotgun (WGS) entry which is preliminary data.</text>
</comment>
<accession>A0A918MHF6</accession>
<dbReference type="EMBL" id="BMWP01000001">
    <property type="protein sequence ID" value="GGW22334.1"/>
    <property type="molecule type" value="Genomic_DNA"/>
</dbReference>
<evidence type="ECO:0000256" key="1">
    <source>
        <dbReference type="ARBA" id="ARBA00023002"/>
    </source>
</evidence>
<reference evidence="5" key="2">
    <citation type="submission" date="2020-09" db="EMBL/GenBank/DDBJ databases">
        <authorList>
            <person name="Sun Q."/>
            <person name="Kim S."/>
        </authorList>
    </citation>
    <scope>NUCLEOTIDE SEQUENCE</scope>
    <source>
        <strain evidence="5">KCTC 12113</strain>
    </source>
</reference>
<dbReference type="GO" id="GO:0005829">
    <property type="term" value="C:cytosol"/>
    <property type="evidence" value="ECO:0007669"/>
    <property type="project" value="TreeGrafter"/>
</dbReference>
<feature type="domain" description="Mannitol dehydrogenase N-terminal" evidence="3">
    <location>
        <begin position="19"/>
        <end position="261"/>
    </location>
</feature>
<evidence type="ECO:0000256" key="2">
    <source>
        <dbReference type="ARBA" id="ARBA00023027"/>
    </source>
</evidence>
<dbReference type="InterPro" id="IPR013118">
    <property type="entry name" value="Mannitol_DH_C"/>
</dbReference>
<dbReference type="GO" id="GO:0019698">
    <property type="term" value="P:D-galacturonate catabolic process"/>
    <property type="evidence" value="ECO:0007669"/>
    <property type="project" value="TreeGrafter"/>
</dbReference>
<dbReference type="GO" id="GO:0008926">
    <property type="term" value="F:mannitol-1-phosphate 5-dehydrogenase activity"/>
    <property type="evidence" value="ECO:0007669"/>
    <property type="project" value="TreeGrafter"/>
</dbReference>
<dbReference type="SUPFAM" id="SSF51735">
    <property type="entry name" value="NAD(P)-binding Rossmann-fold domains"/>
    <property type="match status" value="1"/>
</dbReference>
<reference evidence="5" key="1">
    <citation type="journal article" date="2014" name="Int. J. Syst. Evol. Microbiol.">
        <title>Complete genome sequence of Corynebacterium casei LMG S-19264T (=DSM 44701T), isolated from a smear-ripened cheese.</title>
        <authorList>
            <consortium name="US DOE Joint Genome Institute (JGI-PGF)"/>
            <person name="Walter F."/>
            <person name="Albersmeier A."/>
            <person name="Kalinowski J."/>
            <person name="Ruckert C."/>
        </authorList>
    </citation>
    <scope>NUCLEOTIDE SEQUENCE</scope>
    <source>
        <strain evidence="5">KCTC 12113</strain>
    </source>
</reference>
<keyword evidence="2" id="KW-0520">NAD</keyword>
<dbReference type="Proteomes" id="UP000634668">
    <property type="component" value="Unassembled WGS sequence"/>
</dbReference>
<gene>
    <name evidence="5" type="primary">uxaB</name>
    <name evidence="5" type="ORF">GCM10007383_02280</name>
</gene>
<dbReference type="InterPro" id="IPR013328">
    <property type="entry name" value="6PGD_dom2"/>
</dbReference>
<evidence type="ECO:0000259" key="4">
    <source>
        <dbReference type="Pfam" id="PF08125"/>
    </source>
</evidence>
<evidence type="ECO:0000313" key="6">
    <source>
        <dbReference type="Proteomes" id="UP000634668"/>
    </source>
</evidence>
<dbReference type="NCBIfam" id="NF002969">
    <property type="entry name" value="PRK03643.1"/>
    <property type="match status" value="1"/>
</dbReference>
<protein>
    <submittedName>
        <fullName evidence="5">Altronate oxidoreductase</fullName>
    </submittedName>
</protein>
<dbReference type="RefSeq" id="WP_026815217.1">
    <property type="nucleotide sequence ID" value="NZ_BMWP01000001.1"/>
</dbReference>
<organism evidence="5 6">
    <name type="scientific">Arenibacter certesii</name>
    <dbReference type="NCBI Taxonomy" id="228955"/>
    <lineage>
        <taxon>Bacteria</taxon>
        <taxon>Pseudomonadati</taxon>
        <taxon>Bacteroidota</taxon>
        <taxon>Flavobacteriia</taxon>
        <taxon>Flavobacteriales</taxon>
        <taxon>Flavobacteriaceae</taxon>
        <taxon>Arenibacter</taxon>
    </lineage>
</organism>
<dbReference type="InterPro" id="IPR008927">
    <property type="entry name" value="6-PGluconate_DH-like_C_sf"/>
</dbReference>
<evidence type="ECO:0000259" key="3">
    <source>
        <dbReference type="Pfam" id="PF01232"/>
    </source>
</evidence>